<proteinExistence type="predicted"/>
<dbReference type="AlphaFoldDB" id="A6UZ74"/>
<evidence type="ECO:0008006" key="3">
    <source>
        <dbReference type="Google" id="ProtNLM"/>
    </source>
</evidence>
<protein>
    <recommendedName>
        <fullName evidence="3">DNA-binding protein</fullName>
    </recommendedName>
</protein>
<evidence type="ECO:0000313" key="1">
    <source>
        <dbReference type="EMBL" id="ABR85288.1"/>
    </source>
</evidence>
<reference evidence="1 2" key="1">
    <citation type="submission" date="2007-06" db="EMBL/GenBank/DDBJ databases">
        <authorList>
            <person name="Dodson R.J."/>
            <person name="Harkins D."/>
            <person name="Paulsen I.T."/>
        </authorList>
    </citation>
    <scope>NUCLEOTIDE SEQUENCE [LARGE SCALE GENOMIC DNA]</scope>
    <source>
        <strain evidence="1 2">PA7</strain>
    </source>
</reference>
<sequence length="80" mass="9057">MQITIDTPYVTPNEFARRAGLNERTVRNKIERGEFLIRPKWPGEAKGTVFINMIDLAMEAAEQAQRVRAEKKANGKAGKQ</sequence>
<gene>
    <name evidence="1" type="ordered locus">PSPA7_0714</name>
</gene>
<dbReference type="Proteomes" id="UP000001582">
    <property type="component" value="Chromosome"/>
</dbReference>
<dbReference type="HOGENOM" id="CLU_185257_2_0_6"/>
<evidence type="ECO:0000313" key="2">
    <source>
        <dbReference type="Proteomes" id="UP000001582"/>
    </source>
</evidence>
<dbReference type="KEGG" id="pap:PSPA7_0714"/>
<dbReference type="RefSeq" id="WP_012074159.1">
    <property type="nucleotide sequence ID" value="NC_009656.1"/>
</dbReference>
<name>A6UZ74_PSEP7</name>
<accession>A6UZ74</accession>
<dbReference type="EMBL" id="CP000744">
    <property type="protein sequence ID" value="ABR85288.1"/>
    <property type="molecule type" value="Genomic_DNA"/>
</dbReference>
<reference evidence="1 2" key="2">
    <citation type="journal article" date="2010" name="PLoS ONE">
        <title>Complete genome sequence of the multiresistant taxonomic outlier Pseudomonas aeruginosa PA7.</title>
        <authorList>
            <person name="Roy P.H."/>
            <person name="Tetu S.G."/>
            <person name="Larouche A."/>
            <person name="Elbourne L."/>
            <person name="Tremblay S."/>
            <person name="Ren Q."/>
            <person name="Dodson R."/>
            <person name="Harkins D."/>
            <person name="Shay R."/>
            <person name="Watkins K."/>
            <person name="Mahamoud Y."/>
            <person name="Paulsen I.T."/>
        </authorList>
    </citation>
    <scope>NUCLEOTIDE SEQUENCE [LARGE SCALE GENOMIC DNA]</scope>
    <source>
        <strain evidence="1 2">PA7</strain>
    </source>
</reference>
<organism evidence="1 2">
    <name type="scientific">Pseudomonas paraeruginosa (strain DSM 24068 / PA7)</name>
    <name type="common">Pseudomonas aeruginosa (strain PA7)</name>
    <dbReference type="NCBI Taxonomy" id="381754"/>
    <lineage>
        <taxon>Bacteria</taxon>
        <taxon>Pseudomonadati</taxon>
        <taxon>Pseudomonadota</taxon>
        <taxon>Gammaproteobacteria</taxon>
        <taxon>Pseudomonadales</taxon>
        <taxon>Pseudomonadaceae</taxon>
        <taxon>Pseudomonas</taxon>
        <taxon>Pseudomonas paraeruginosa</taxon>
    </lineage>
</organism>